<proteinExistence type="predicted"/>
<gene>
    <name evidence="1" type="ORF">Tco025E_08365</name>
</gene>
<dbReference type="OrthoDB" id="238503at2759"/>
<dbReference type="RefSeq" id="XP_029224711.1">
    <property type="nucleotide sequence ID" value="XM_029375215.1"/>
</dbReference>
<reference evidence="1 2" key="1">
    <citation type="journal article" date="2018" name="BMC Genomics">
        <title>Genomic comparison of Trypanosoma conorhini and Trypanosoma rangeli to Trypanosoma cruzi strains of high and low virulence.</title>
        <authorList>
            <person name="Bradwell K.R."/>
            <person name="Koparde V.N."/>
            <person name="Matveyev A.V."/>
            <person name="Serrano M.G."/>
            <person name="Alves J.M."/>
            <person name="Parikh H."/>
            <person name="Huang B."/>
            <person name="Lee V."/>
            <person name="Espinosa-Alvarez O."/>
            <person name="Ortiz P.A."/>
            <person name="Costa-Martins A.G."/>
            <person name="Teixeira M.M."/>
            <person name="Buck G.A."/>
        </authorList>
    </citation>
    <scope>NUCLEOTIDE SEQUENCE [LARGE SCALE GENOMIC DNA]</scope>
    <source>
        <strain evidence="1 2">025E</strain>
    </source>
</reference>
<comment type="caution">
    <text evidence="1">The sequence shown here is derived from an EMBL/GenBank/DDBJ whole genome shotgun (WGS) entry which is preliminary data.</text>
</comment>
<dbReference type="GeneID" id="40321976"/>
<dbReference type="Proteomes" id="UP000284403">
    <property type="component" value="Unassembled WGS sequence"/>
</dbReference>
<keyword evidence="2" id="KW-1185">Reference proteome</keyword>
<sequence>MVAVCVRGLPFLKAIVMSGKVLAEQFRSQGIRYEDTSGFLWCSLCTTAEGPGIIEVASKDCVLEHCALKRHMLLMEKMFAIAQYCPVEINGRYMLLDHHCVYPTAMFGKGRLLLDETLGCLISEDVCGGVKVFPRHKYTVVELVICPSSVRLPHGPDYVRERMTRSRRCRSGVESCITQQNSSVGGETATMRRRRLVFGRVNMQES</sequence>
<protein>
    <submittedName>
        <fullName evidence="1">Uncharacterized protein</fullName>
    </submittedName>
</protein>
<organism evidence="1 2">
    <name type="scientific">Trypanosoma conorhini</name>
    <dbReference type="NCBI Taxonomy" id="83891"/>
    <lineage>
        <taxon>Eukaryota</taxon>
        <taxon>Discoba</taxon>
        <taxon>Euglenozoa</taxon>
        <taxon>Kinetoplastea</taxon>
        <taxon>Metakinetoplastina</taxon>
        <taxon>Trypanosomatida</taxon>
        <taxon>Trypanosomatidae</taxon>
        <taxon>Trypanosoma</taxon>
    </lineage>
</organism>
<dbReference type="AlphaFoldDB" id="A0A422NBC2"/>
<evidence type="ECO:0000313" key="1">
    <source>
        <dbReference type="EMBL" id="RNF02763.1"/>
    </source>
</evidence>
<name>A0A422NBC2_9TRYP</name>
<dbReference type="EMBL" id="MKKU01000756">
    <property type="protein sequence ID" value="RNF02763.1"/>
    <property type="molecule type" value="Genomic_DNA"/>
</dbReference>
<accession>A0A422NBC2</accession>
<evidence type="ECO:0000313" key="2">
    <source>
        <dbReference type="Proteomes" id="UP000284403"/>
    </source>
</evidence>